<keyword evidence="7" id="KW-1185">Reference proteome</keyword>
<comment type="function">
    <text evidence="1">Involved in the biogenesis of the 60S ribosomal subunit.</text>
</comment>
<feature type="region of interest" description="Disordered" evidence="5">
    <location>
        <begin position="170"/>
        <end position="189"/>
    </location>
</feature>
<feature type="region of interest" description="Disordered" evidence="5">
    <location>
        <begin position="370"/>
        <end position="394"/>
    </location>
</feature>
<evidence type="ECO:0000256" key="2">
    <source>
        <dbReference type="ARBA" id="ARBA00007861"/>
    </source>
</evidence>
<dbReference type="PANTHER" id="PTHR16038">
    <property type="entry name" value="NOP SEVEN ASSOCIATED PROTEIN 1"/>
    <property type="match status" value="1"/>
</dbReference>
<dbReference type="GO" id="GO:0042273">
    <property type="term" value="P:ribosomal large subunit biogenesis"/>
    <property type="evidence" value="ECO:0007669"/>
    <property type="project" value="InterPro"/>
</dbReference>
<dbReference type="InterPro" id="IPR036322">
    <property type="entry name" value="WD40_repeat_dom_sf"/>
</dbReference>
<accession>A0A9P5Z4X6</accession>
<dbReference type="InterPro" id="IPR037379">
    <property type="entry name" value="WDR74/Nsa1"/>
</dbReference>
<dbReference type="GO" id="GO:0005730">
    <property type="term" value="C:nucleolus"/>
    <property type="evidence" value="ECO:0007669"/>
    <property type="project" value="InterPro"/>
</dbReference>
<dbReference type="PANTHER" id="PTHR16038:SF4">
    <property type="entry name" value="WD REPEAT-CONTAINING PROTEIN 74"/>
    <property type="match status" value="1"/>
</dbReference>
<dbReference type="SUPFAM" id="SSF50978">
    <property type="entry name" value="WD40 repeat-like"/>
    <property type="match status" value="1"/>
</dbReference>
<comment type="caution">
    <text evidence="6">The sequence shown here is derived from an EMBL/GenBank/DDBJ whole genome shotgun (WGS) entry which is preliminary data.</text>
</comment>
<dbReference type="Gene3D" id="2.130.10.10">
    <property type="entry name" value="YVTN repeat-like/Quinoprotein amine dehydrogenase"/>
    <property type="match status" value="1"/>
</dbReference>
<sequence length="394" mass="43260">MSRFLVGDDLGNIKTLRYSPKLTEESKISVKTVYKYDVSSGACSVQRLASSRGAGHTTLAAAFSNGTCLLSSLKDDDSFEVLSKWDEIRSANGRFIGLSLYESSVFTCTSNGMLRKTNFDLEGDTTMAGISRSECSILPSRLFDWKLSEDAHTFAYGGDEVDLSVWNTEGAFQEPPAPTSTTSSKKRKRNEDLLPGEIWRARNVPNDHLGLRQPIRITALSYLSSSSPSHNLITGTQFGDIRCYDTRAARRPVSNWAGIGKVGGIKCIEKGMSEHELFIGDGGSNLYSIDLRTGSILYGYKGLSGSITSIAPSPTIMASTALDRYARVHSVVPPPAVAGSHMEQKGLLLKKMYLISVPTTIVWDKWEKSTTINEESSEEENEDDEVWDTMENIS</sequence>
<evidence type="ECO:0000313" key="7">
    <source>
        <dbReference type="Proteomes" id="UP000807469"/>
    </source>
</evidence>
<reference evidence="6" key="1">
    <citation type="submission" date="2020-11" db="EMBL/GenBank/DDBJ databases">
        <authorList>
            <consortium name="DOE Joint Genome Institute"/>
            <person name="Ahrendt S."/>
            <person name="Riley R."/>
            <person name="Andreopoulos W."/>
            <person name="Labutti K."/>
            <person name="Pangilinan J."/>
            <person name="Ruiz-Duenas F.J."/>
            <person name="Barrasa J.M."/>
            <person name="Sanchez-Garcia M."/>
            <person name="Camarero S."/>
            <person name="Miyauchi S."/>
            <person name="Serrano A."/>
            <person name="Linde D."/>
            <person name="Babiker R."/>
            <person name="Drula E."/>
            <person name="Ayuso-Fernandez I."/>
            <person name="Pacheco R."/>
            <person name="Padilla G."/>
            <person name="Ferreira P."/>
            <person name="Barriuso J."/>
            <person name="Kellner H."/>
            <person name="Castanera R."/>
            <person name="Alfaro M."/>
            <person name="Ramirez L."/>
            <person name="Pisabarro A.G."/>
            <person name="Kuo A."/>
            <person name="Tritt A."/>
            <person name="Lipzen A."/>
            <person name="He G."/>
            <person name="Yan M."/>
            <person name="Ng V."/>
            <person name="Cullen D."/>
            <person name="Martin F."/>
            <person name="Rosso M.-N."/>
            <person name="Henrissat B."/>
            <person name="Hibbett D."/>
            <person name="Martinez A.T."/>
            <person name="Grigoriev I.V."/>
        </authorList>
    </citation>
    <scope>NUCLEOTIDE SEQUENCE</scope>
    <source>
        <strain evidence="6">CIRM-BRFM 674</strain>
    </source>
</reference>
<feature type="compositionally biased region" description="Acidic residues" evidence="5">
    <location>
        <begin position="375"/>
        <end position="388"/>
    </location>
</feature>
<evidence type="ECO:0000256" key="5">
    <source>
        <dbReference type="SAM" id="MobiDB-lite"/>
    </source>
</evidence>
<evidence type="ECO:0000256" key="4">
    <source>
        <dbReference type="ARBA" id="ARBA00014234"/>
    </source>
</evidence>
<name>A0A9P5Z4X6_9AGAR</name>
<dbReference type="InterPro" id="IPR015943">
    <property type="entry name" value="WD40/YVTN_repeat-like_dom_sf"/>
</dbReference>
<comment type="similarity">
    <text evidence="2">Belongs to the NSA1 family.</text>
</comment>
<protein>
    <recommendedName>
        <fullName evidence="4">Ribosome biogenesis protein NSA1</fullName>
    </recommendedName>
</protein>
<proteinExistence type="inferred from homology"/>
<comment type="subunit">
    <text evidence="3">Component of the pre-66S ribosomal particle.</text>
</comment>
<dbReference type="OrthoDB" id="18388at2759"/>
<dbReference type="AlphaFoldDB" id="A0A9P5Z4X6"/>
<dbReference type="GO" id="GO:0030687">
    <property type="term" value="C:preribosome, large subunit precursor"/>
    <property type="evidence" value="ECO:0007669"/>
    <property type="project" value="TreeGrafter"/>
</dbReference>
<organism evidence="6 7">
    <name type="scientific">Pholiota conissans</name>
    <dbReference type="NCBI Taxonomy" id="109636"/>
    <lineage>
        <taxon>Eukaryota</taxon>
        <taxon>Fungi</taxon>
        <taxon>Dikarya</taxon>
        <taxon>Basidiomycota</taxon>
        <taxon>Agaricomycotina</taxon>
        <taxon>Agaricomycetes</taxon>
        <taxon>Agaricomycetidae</taxon>
        <taxon>Agaricales</taxon>
        <taxon>Agaricineae</taxon>
        <taxon>Strophariaceae</taxon>
        <taxon>Pholiota</taxon>
    </lineage>
</organism>
<gene>
    <name evidence="6" type="ORF">BDN70DRAFT_833309</name>
</gene>
<dbReference type="EMBL" id="MU155200">
    <property type="protein sequence ID" value="KAF9480119.1"/>
    <property type="molecule type" value="Genomic_DNA"/>
</dbReference>
<evidence type="ECO:0000256" key="1">
    <source>
        <dbReference type="ARBA" id="ARBA00002889"/>
    </source>
</evidence>
<evidence type="ECO:0000313" key="6">
    <source>
        <dbReference type="EMBL" id="KAF9480119.1"/>
    </source>
</evidence>
<evidence type="ECO:0000256" key="3">
    <source>
        <dbReference type="ARBA" id="ARBA00011187"/>
    </source>
</evidence>
<dbReference type="Proteomes" id="UP000807469">
    <property type="component" value="Unassembled WGS sequence"/>
</dbReference>